<reference evidence="5 6" key="1">
    <citation type="submission" date="2016-10" db="EMBL/GenBank/DDBJ databases">
        <title>Pseudomonas lactis sp. nov. and Pseudomonas paralactis sp. nov., isolated from bovine raw milk.</title>
        <authorList>
            <person name="Von Neubeck M."/>
            <person name="Huptas C."/>
            <person name="Glueck C."/>
            <person name="Krewinkel M."/>
            <person name="Stoeckel M."/>
            <person name="Stressler T."/>
            <person name="Fischer L."/>
            <person name="Hinrichs J."/>
            <person name="Scherer S."/>
            <person name="Wenning M."/>
        </authorList>
    </citation>
    <scope>NUCLEOTIDE SEQUENCE [LARGE SCALE GENOMIC DNA]</scope>
    <source>
        <strain evidence="5 6">DSM 17516</strain>
    </source>
</reference>
<feature type="domain" description="Aminomethyltransferase C-terminal" evidence="4">
    <location>
        <begin position="365"/>
        <end position="407"/>
    </location>
</feature>
<feature type="binding site" evidence="2">
    <location>
        <position position="187"/>
    </location>
    <ligand>
        <name>substrate</name>
    </ligand>
</feature>
<evidence type="ECO:0000259" key="4">
    <source>
        <dbReference type="Pfam" id="PF08669"/>
    </source>
</evidence>
<dbReference type="GO" id="GO:0008483">
    <property type="term" value="F:transaminase activity"/>
    <property type="evidence" value="ECO:0007669"/>
    <property type="project" value="UniProtKB-KW"/>
</dbReference>
<dbReference type="InterPro" id="IPR029043">
    <property type="entry name" value="GcvT/YgfZ_C"/>
</dbReference>
<dbReference type="InterPro" id="IPR028896">
    <property type="entry name" value="GcvT/YgfZ/DmdA"/>
</dbReference>
<protein>
    <submittedName>
        <fullName evidence="5">Uncharacterized protein</fullName>
    </submittedName>
</protein>
<dbReference type="SUPFAM" id="SSF101790">
    <property type="entry name" value="Aminomethyltransferase beta-barrel domain"/>
    <property type="match status" value="1"/>
</dbReference>
<dbReference type="EMBL" id="MNPW01000023">
    <property type="protein sequence ID" value="ONH49745.1"/>
    <property type="molecule type" value="Genomic_DNA"/>
</dbReference>
<dbReference type="Proteomes" id="UP000189295">
    <property type="component" value="Unassembled WGS sequence"/>
</dbReference>
<organism evidence="5 6">
    <name type="scientific">Pseudomonas cedrina subsp. cedrina</name>
    <dbReference type="NCBI Taxonomy" id="76762"/>
    <lineage>
        <taxon>Bacteria</taxon>
        <taxon>Pseudomonadati</taxon>
        <taxon>Pseudomonadota</taxon>
        <taxon>Gammaproteobacteria</taxon>
        <taxon>Pseudomonadales</taxon>
        <taxon>Pseudomonadaceae</taxon>
        <taxon>Pseudomonas</taxon>
    </lineage>
</organism>
<accession>A0A1V2JX96</accession>
<dbReference type="OrthoDB" id="9774591at2"/>
<dbReference type="RefSeq" id="WP_076955037.1">
    <property type="nucleotide sequence ID" value="NZ_MNPW01000023.1"/>
</dbReference>
<sequence length="440" mass="50293">MTDAKQFRAFRGRNPSQFSKRDGPLEYTGWQDENWGWKNTAYLGDWSYVPTVRIKGPDALKLFSDTSINSFENFPIGKAKHCVQCDESGKVVNEGVLVRYAEDEFQFDATTPQWAYFKMKTGGYNATATFPSTHKLQISGPRALEIVEELANESVADVAFMATKKLTICGRTVYALRQGMGGDIGFELHGPIEQKQKIEAAILEVGAKYGIRQRGWRWMQINHLESYFPTSTIHYLSPLVGDGHQDYKTFMDENLPPEWVGTWLEGPMRYAWNPTFTGSWDGEKIEELMRSPVELGWGRYIKFDHKFLGEEALRKELEAPKRIGVTLEFNSEDMIRIYSSLFEEGASYHLFEMPHSPYSFNWVDKIVMDGREIGHSVYPGYSPTFKKALAIAFIDIEFSTPGTEVKVLWGNPDEAQTELRAIVRSVPYKSDESRRKPLSK</sequence>
<evidence type="ECO:0000256" key="1">
    <source>
        <dbReference type="ARBA" id="ARBA00022576"/>
    </source>
</evidence>
<dbReference type="Pfam" id="PF08669">
    <property type="entry name" value="GCV_T_C"/>
    <property type="match status" value="1"/>
</dbReference>
<dbReference type="Pfam" id="PF01571">
    <property type="entry name" value="GCV_T"/>
    <property type="match status" value="1"/>
</dbReference>
<comment type="caution">
    <text evidence="5">The sequence shown here is derived from an EMBL/GenBank/DDBJ whole genome shotgun (WGS) entry which is preliminary data.</text>
</comment>
<proteinExistence type="predicted"/>
<evidence type="ECO:0000256" key="2">
    <source>
        <dbReference type="PIRSR" id="PIRSR006487-1"/>
    </source>
</evidence>
<evidence type="ECO:0000259" key="3">
    <source>
        <dbReference type="Pfam" id="PF01571"/>
    </source>
</evidence>
<feature type="domain" description="GCVT N-terminal" evidence="3">
    <location>
        <begin position="13"/>
        <end position="229"/>
    </location>
</feature>
<evidence type="ECO:0000313" key="6">
    <source>
        <dbReference type="Proteomes" id="UP000189295"/>
    </source>
</evidence>
<dbReference type="Gene3D" id="3.30.1360.120">
    <property type="entry name" value="Probable tRNA modification gtpase trme, domain 1"/>
    <property type="match status" value="1"/>
</dbReference>
<keyword evidence="1" id="KW-0808">Transferase</keyword>
<dbReference type="AlphaFoldDB" id="A0A1V2JX96"/>
<name>A0A1V2JX96_PSECE</name>
<keyword evidence="1" id="KW-0032">Aminotransferase</keyword>
<evidence type="ECO:0000313" key="5">
    <source>
        <dbReference type="EMBL" id="ONH49745.1"/>
    </source>
</evidence>
<dbReference type="PANTHER" id="PTHR43757">
    <property type="entry name" value="AMINOMETHYLTRANSFERASE"/>
    <property type="match status" value="1"/>
</dbReference>
<dbReference type="InterPro" id="IPR006222">
    <property type="entry name" value="GCVT_N"/>
</dbReference>
<dbReference type="SUPFAM" id="SSF103025">
    <property type="entry name" value="Folate-binding domain"/>
    <property type="match status" value="1"/>
</dbReference>
<dbReference type="InterPro" id="IPR013977">
    <property type="entry name" value="GcvT_C"/>
</dbReference>
<dbReference type="PANTHER" id="PTHR43757:SF2">
    <property type="entry name" value="AMINOMETHYLTRANSFERASE, MITOCHONDRIAL"/>
    <property type="match status" value="1"/>
</dbReference>
<gene>
    <name evidence="5" type="ORF">BLL36_28420</name>
</gene>
<dbReference type="PIRSF" id="PIRSF006487">
    <property type="entry name" value="GcvT"/>
    <property type="match status" value="1"/>
</dbReference>
<dbReference type="InterPro" id="IPR027266">
    <property type="entry name" value="TrmE/GcvT-like"/>
</dbReference>